<dbReference type="AlphaFoldDB" id="A0AAD2H3T0"/>
<name>A0AAD2H3T0_9AGAR</name>
<dbReference type="Gene3D" id="3.40.710.10">
    <property type="entry name" value="DD-peptidase/beta-lactamase superfamily"/>
    <property type="match status" value="1"/>
</dbReference>
<proteinExistence type="predicted"/>
<dbReference type="SUPFAM" id="SSF56601">
    <property type="entry name" value="beta-lactamase/transpeptidase-like"/>
    <property type="match status" value="1"/>
</dbReference>
<gene>
    <name evidence="1" type="ORF">MYCIT1_LOCUS9377</name>
</gene>
<evidence type="ECO:0008006" key="3">
    <source>
        <dbReference type="Google" id="ProtNLM"/>
    </source>
</evidence>
<accession>A0AAD2H3T0</accession>
<dbReference type="Proteomes" id="UP001295794">
    <property type="component" value="Unassembled WGS sequence"/>
</dbReference>
<keyword evidence="2" id="KW-1185">Reference proteome</keyword>
<sequence>MLAVAFHSNLFLSPSVGLLMKNESLAEERASEFGGDTKFQTLVPEWKLVDANLEPAHYSEHAVTADGSAQAVYGCGQERASYRGHEYIEHGGSNPGFKTQVIRFPQDGFGVISLSNDELGNGLMETVKWRLIDSVLGMEPIDWTARYRESHNKRYKESQDVTPRPSSPKAPSSCFAAMHETFTHRAHGPFSPCYVASGPTGLTPGSNAASMSPVVQDVFSASPSAL</sequence>
<comment type="caution">
    <text evidence="1">The sequence shown here is derived from an EMBL/GenBank/DDBJ whole genome shotgun (WGS) entry which is preliminary data.</text>
</comment>
<evidence type="ECO:0000313" key="1">
    <source>
        <dbReference type="EMBL" id="CAK5267122.1"/>
    </source>
</evidence>
<reference evidence="1" key="1">
    <citation type="submission" date="2023-11" db="EMBL/GenBank/DDBJ databases">
        <authorList>
            <person name="De Vega J J."/>
            <person name="De Vega J J."/>
        </authorList>
    </citation>
    <scope>NUCLEOTIDE SEQUENCE</scope>
</reference>
<dbReference type="EMBL" id="CAVNYO010000116">
    <property type="protein sequence ID" value="CAK5267122.1"/>
    <property type="molecule type" value="Genomic_DNA"/>
</dbReference>
<protein>
    <recommendedName>
        <fullName evidence="3">Beta-lactamase-related domain-containing protein</fullName>
    </recommendedName>
</protein>
<organism evidence="1 2">
    <name type="scientific">Mycena citricolor</name>
    <dbReference type="NCBI Taxonomy" id="2018698"/>
    <lineage>
        <taxon>Eukaryota</taxon>
        <taxon>Fungi</taxon>
        <taxon>Dikarya</taxon>
        <taxon>Basidiomycota</taxon>
        <taxon>Agaricomycotina</taxon>
        <taxon>Agaricomycetes</taxon>
        <taxon>Agaricomycetidae</taxon>
        <taxon>Agaricales</taxon>
        <taxon>Marasmiineae</taxon>
        <taxon>Mycenaceae</taxon>
        <taxon>Mycena</taxon>
    </lineage>
</organism>
<dbReference type="InterPro" id="IPR012338">
    <property type="entry name" value="Beta-lactam/transpept-like"/>
</dbReference>
<evidence type="ECO:0000313" key="2">
    <source>
        <dbReference type="Proteomes" id="UP001295794"/>
    </source>
</evidence>